<name>A0A1M6UP81_9FLAO</name>
<dbReference type="Proteomes" id="UP000184120">
    <property type="component" value="Unassembled WGS sequence"/>
</dbReference>
<feature type="non-terminal residue" evidence="2">
    <location>
        <position position="54"/>
    </location>
</feature>
<evidence type="ECO:0000313" key="2">
    <source>
        <dbReference type="EMBL" id="SHK71007.1"/>
    </source>
</evidence>
<accession>A0A1M6UP81</accession>
<sequence>MNETLKEIKYSLLLLFGLLISLAITVILPLFIISYLNIKIIGVLSIFVISNYIL</sequence>
<feature type="transmembrane region" description="Helical" evidence="1">
    <location>
        <begin position="12"/>
        <end position="32"/>
    </location>
</feature>
<proteinExistence type="predicted"/>
<keyword evidence="1" id="KW-0812">Transmembrane</keyword>
<organism evidence="2 3">
    <name type="scientific">Chishuiella changwenlii</name>
    <dbReference type="NCBI Taxonomy" id="1434701"/>
    <lineage>
        <taxon>Bacteria</taxon>
        <taxon>Pseudomonadati</taxon>
        <taxon>Bacteroidota</taxon>
        <taxon>Flavobacteriia</taxon>
        <taxon>Flavobacteriales</taxon>
        <taxon>Weeksellaceae</taxon>
        <taxon>Chishuiella</taxon>
    </lineage>
</organism>
<gene>
    <name evidence="2" type="ORF">SAMN05443634_1031</name>
</gene>
<reference evidence="3" key="1">
    <citation type="submission" date="2016-11" db="EMBL/GenBank/DDBJ databases">
        <authorList>
            <person name="Varghese N."/>
            <person name="Submissions S."/>
        </authorList>
    </citation>
    <scope>NUCLEOTIDE SEQUENCE [LARGE SCALE GENOMIC DNA]</scope>
    <source>
        <strain evidence="3">DSM 27989</strain>
    </source>
</reference>
<evidence type="ECO:0000313" key="3">
    <source>
        <dbReference type="Proteomes" id="UP000184120"/>
    </source>
</evidence>
<keyword evidence="1" id="KW-1133">Transmembrane helix</keyword>
<evidence type="ECO:0000256" key="1">
    <source>
        <dbReference type="SAM" id="Phobius"/>
    </source>
</evidence>
<protein>
    <submittedName>
        <fullName evidence="2">Uncharacterized protein</fullName>
    </submittedName>
</protein>
<dbReference type="EMBL" id="FRBH01000003">
    <property type="protein sequence ID" value="SHK71007.1"/>
    <property type="molecule type" value="Genomic_DNA"/>
</dbReference>
<keyword evidence="1" id="KW-0472">Membrane</keyword>
<dbReference type="AlphaFoldDB" id="A0A1M6UP81"/>